<dbReference type="Gene3D" id="2.60.40.200">
    <property type="entry name" value="Superoxide dismutase, copper/zinc binding domain"/>
    <property type="match status" value="1"/>
</dbReference>
<accession>A0A9P1NC31</accession>
<dbReference type="PANTHER" id="PTHR20910">
    <property type="entry name" value="AGAP001623-PA"/>
    <property type="match status" value="1"/>
</dbReference>
<feature type="chain" id="PRO_5040118944" evidence="2">
    <location>
        <begin position="33"/>
        <end position="865"/>
    </location>
</feature>
<keyword evidence="4" id="KW-1185">Reference proteome</keyword>
<name>A0A9P1NC31_9PELO</name>
<comment type="caution">
    <text evidence="3">The sequence shown here is derived from an EMBL/GenBank/DDBJ whole genome shotgun (WGS) entry which is preliminary data.</text>
</comment>
<dbReference type="EMBL" id="CANHGI010000006">
    <property type="protein sequence ID" value="CAI5456057.1"/>
    <property type="molecule type" value="Genomic_DNA"/>
</dbReference>
<evidence type="ECO:0000313" key="3">
    <source>
        <dbReference type="EMBL" id="CAI5456057.1"/>
    </source>
</evidence>
<reference evidence="3" key="1">
    <citation type="submission" date="2022-11" db="EMBL/GenBank/DDBJ databases">
        <authorList>
            <person name="Kikuchi T."/>
        </authorList>
    </citation>
    <scope>NUCLEOTIDE SEQUENCE</scope>
    <source>
        <strain evidence="3">PS1010</strain>
    </source>
</reference>
<feature type="transmembrane region" description="Helical" evidence="1">
    <location>
        <begin position="847"/>
        <end position="864"/>
    </location>
</feature>
<organism evidence="3 4">
    <name type="scientific">Caenorhabditis angaria</name>
    <dbReference type="NCBI Taxonomy" id="860376"/>
    <lineage>
        <taxon>Eukaryota</taxon>
        <taxon>Metazoa</taxon>
        <taxon>Ecdysozoa</taxon>
        <taxon>Nematoda</taxon>
        <taxon>Chromadorea</taxon>
        <taxon>Rhabditida</taxon>
        <taxon>Rhabditina</taxon>
        <taxon>Rhabditomorpha</taxon>
        <taxon>Rhabditoidea</taxon>
        <taxon>Rhabditidae</taxon>
        <taxon>Peloderinae</taxon>
        <taxon>Caenorhabditis</taxon>
    </lineage>
</organism>
<keyword evidence="1" id="KW-0812">Transmembrane</keyword>
<evidence type="ECO:0000313" key="4">
    <source>
        <dbReference type="Proteomes" id="UP001152747"/>
    </source>
</evidence>
<dbReference type="OrthoDB" id="5915086at2759"/>
<evidence type="ECO:0000256" key="2">
    <source>
        <dbReference type="SAM" id="SignalP"/>
    </source>
</evidence>
<dbReference type="AlphaFoldDB" id="A0A9P1NC31"/>
<keyword evidence="1" id="KW-0472">Membrane</keyword>
<protein>
    <submittedName>
        <fullName evidence="3">Uncharacterized protein</fullName>
    </submittedName>
</protein>
<sequence length="865" mass="97819">MYRYTNYSNKNNNHKLLLLLFYFSCIFQYVQSSQPFYKTILYGEKLKGFLTISPADNNGDQYIVSFDIREKPENCTLIWAVHMSSAPYDMAVMTDNCRRVKKSPPVVKNMPVIDSTISGDGLAGNTLVISGDNSEVLACATVIIPGVELKHASFHKEPFEGHIHIIPIKNNAVRLVPDLKYMKKFDYIEPEKKIMTWAFVDNCQEDAKQYTDYGEVGMDSRATFTFDLPQDANFTLKYIALYREDKMYTCAKISNVEPRILKSLGVTLRQNHYFEPVSGINKCPEELHIRDDCLDISTETVHKTYHSYYPSVNIFGMETIMLKSLVFNGECKALRPQFAQSSAIATFIHPMVGRISLVDTDDKILLTGELRNIFEDMSTRATILITNQTLNASTCSVDFKNSKSFENAAIIVGKNEPTVTMGGSFEWFNISEMQAAVVDLDYMRVCENLTILPTGALSIHALIKRHINKESQIMASVVALEYPANNYTEILIHKKHTFSNVSAHFRPVDRSITNGDACSVENLGAIQNVHWIREVRDKLINSDNDSSIIFDEKFVTGDTSMLGTSLMLKDNENKVYCGHFEPISERILAIAELEKPFEGYIKLTQYETSNWETGYPTSVYYSIHNSNSTKKETVIWEIVDTGNSTCADATLFNPLQAQESECSRDRFELCPIGSASNRSKDLLMNSRRHLTAQNLPLSGPNKVTKNMIRLRSSNDSSKIGCYPLNSVSKASFQWIAPSQLGLSGVQAEFSAKTNVSLFKIEIDTTREKYLKSCTIYRLTILEQDDKLEKILNLFDVEAKKFKNDTSFNCEKGEVRTTRLQTTTVVPTTTQKINTTTTKAIITSSSRLFFQWFLIFAVVILSIFGC</sequence>
<dbReference type="PANTHER" id="PTHR20910:SF1">
    <property type="entry name" value="SUPEROXIDE DISMUTASE COPPER_ZINC BINDING DOMAIN-CONTAINING PROTEIN"/>
    <property type="match status" value="1"/>
</dbReference>
<feature type="signal peptide" evidence="2">
    <location>
        <begin position="1"/>
        <end position="32"/>
    </location>
</feature>
<dbReference type="InterPro" id="IPR053257">
    <property type="entry name" value="Cu-only_SOD"/>
</dbReference>
<keyword evidence="1" id="KW-1133">Transmembrane helix</keyword>
<keyword evidence="2" id="KW-0732">Signal</keyword>
<proteinExistence type="predicted"/>
<dbReference type="GO" id="GO:0006801">
    <property type="term" value="P:superoxide metabolic process"/>
    <property type="evidence" value="ECO:0007669"/>
    <property type="project" value="InterPro"/>
</dbReference>
<evidence type="ECO:0000256" key="1">
    <source>
        <dbReference type="SAM" id="Phobius"/>
    </source>
</evidence>
<gene>
    <name evidence="3" type="ORF">CAMP_LOCUS18694</name>
</gene>
<dbReference type="Proteomes" id="UP001152747">
    <property type="component" value="Unassembled WGS sequence"/>
</dbReference>
<dbReference type="InterPro" id="IPR036423">
    <property type="entry name" value="SOD-like_Cu/Zn_dom_sf"/>
</dbReference>
<dbReference type="GO" id="GO:0046872">
    <property type="term" value="F:metal ion binding"/>
    <property type="evidence" value="ECO:0007669"/>
    <property type="project" value="InterPro"/>
</dbReference>